<gene>
    <name evidence="2" type="ORF">AVENP_2195</name>
</gene>
<dbReference type="KEGG" id="avp:AVENP_2195"/>
<accession>A0AAE7B935</accession>
<protein>
    <submittedName>
        <fullName evidence="2">Toxin-antitoxin system, toxin component, RelE/ParE family</fullName>
    </submittedName>
</protein>
<dbReference type="Proteomes" id="UP000503482">
    <property type="component" value="Chromosome"/>
</dbReference>
<dbReference type="EMBL" id="CP053840">
    <property type="protein sequence ID" value="QKF67723.1"/>
    <property type="molecule type" value="Genomic_DNA"/>
</dbReference>
<dbReference type="RefSeq" id="WP_128359374.1">
    <property type="nucleotide sequence ID" value="NZ_CP053840.1"/>
</dbReference>
<dbReference type="AlphaFoldDB" id="A0AAE7B935"/>
<organism evidence="2 3">
    <name type="scientific">Arcobacter venerupis</name>
    <dbReference type="NCBI Taxonomy" id="1054033"/>
    <lineage>
        <taxon>Bacteria</taxon>
        <taxon>Pseudomonadati</taxon>
        <taxon>Campylobacterota</taxon>
        <taxon>Epsilonproteobacteria</taxon>
        <taxon>Campylobacterales</taxon>
        <taxon>Arcobacteraceae</taxon>
        <taxon>Arcobacter</taxon>
    </lineage>
</organism>
<dbReference type="InterPro" id="IPR007712">
    <property type="entry name" value="RelE/ParE_toxin"/>
</dbReference>
<keyword evidence="1" id="KW-1277">Toxin-antitoxin system</keyword>
<dbReference type="InterPro" id="IPR035093">
    <property type="entry name" value="RelE/ParE_toxin_dom_sf"/>
</dbReference>
<evidence type="ECO:0000313" key="2">
    <source>
        <dbReference type="EMBL" id="QKF67723.1"/>
    </source>
</evidence>
<reference evidence="2 3" key="1">
    <citation type="submission" date="2020-05" db="EMBL/GenBank/DDBJ databases">
        <title>Complete genome sequencing of Campylobacter and Arcobacter type strains.</title>
        <authorList>
            <person name="Miller W.G."/>
            <person name="Yee E."/>
        </authorList>
    </citation>
    <scope>NUCLEOTIDE SEQUENCE [LARGE SCALE GENOMIC DNA]</scope>
    <source>
        <strain evidence="2 3">LMG 26156</strain>
    </source>
</reference>
<sequence>MTYFFHPEAQIELNASIDYYEECKINLGLEFASEVYQTIQRILTFPKAWQILDSNIRRCLINRFPFGIIYYQRDNEIIILAIMQLNRKPNYWKYRK</sequence>
<keyword evidence="3" id="KW-1185">Reference proteome</keyword>
<evidence type="ECO:0000313" key="3">
    <source>
        <dbReference type="Proteomes" id="UP000503482"/>
    </source>
</evidence>
<evidence type="ECO:0000256" key="1">
    <source>
        <dbReference type="ARBA" id="ARBA00022649"/>
    </source>
</evidence>
<dbReference type="Gene3D" id="3.30.2310.20">
    <property type="entry name" value="RelE-like"/>
    <property type="match status" value="1"/>
</dbReference>
<dbReference type="Pfam" id="PF05016">
    <property type="entry name" value="ParE_toxin"/>
    <property type="match status" value="1"/>
</dbReference>
<proteinExistence type="predicted"/>
<name>A0AAE7B935_9BACT</name>